<dbReference type="PATRIC" id="fig|156976.3.peg.1401"/>
<organism evidence="2 3">
    <name type="scientific">Corynebacterium riegelii</name>
    <dbReference type="NCBI Taxonomy" id="156976"/>
    <lineage>
        <taxon>Bacteria</taxon>
        <taxon>Bacillati</taxon>
        <taxon>Actinomycetota</taxon>
        <taxon>Actinomycetes</taxon>
        <taxon>Mycobacteriales</taxon>
        <taxon>Corynebacteriaceae</taxon>
        <taxon>Corynebacterium</taxon>
    </lineage>
</organism>
<dbReference type="AlphaFoldDB" id="A0A0K1RC00"/>
<keyword evidence="3" id="KW-1185">Reference proteome</keyword>
<name>A0A0K1RC00_9CORY</name>
<feature type="transmembrane region" description="Helical" evidence="1">
    <location>
        <begin position="86"/>
        <end position="102"/>
    </location>
</feature>
<feature type="transmembrane region" description="Helical" evidence="1">
    <location>
        <begin position="108"/>
        <end position="126"/>
    </location>
</feature>
<keyword evidence="1" id="KW-1133">Transmembrane helix</keyword>
<accession>A0A0K1RC00</accession>
<evidence type="ECO:0000256" key="1">
    <source>
        <dbReference type="SAM" id="Phobius"/>
    </source>
</evidence>
<evidence type="ECO:0000313" key="3">
    <source>
        <dbReference type="Proteomes" id="UP000060016"/>
    </source>
</evidence>
<keyword evidence="1" id="KW-0812">Transmembrane</keyword>
<protein>
    <submittedName>
        <fullName evidence="2">Uncharacterized protein</fullName>
    </submittedName>
</protein>
<evidence type="ECO:0000313" key="2">
    <source>
        <dbReference type="EMBL" id="AKV58955.1"/>
    </source>
</evidence>
<keyword evidence="1" id="KW-0472">Membrane</keyword>
<gene>
    <name evidence="2" type="ORF">AK829_07030</name>
</gene>
<dbReference type="KEGG" id="crie:AK829_07030"/>
<dbReference type="EMBL" id="CP012342">
    <property type="protein sequence ID" value="AKV58955.1"/>
    <property type="molecule type" value="Genomic_DNA"/>
</dbReference>
<dbReference type="Proteomes" id="UP000060016">
    <property type="component" value="Chromosome"/>
</dbReference>
<feature type="transmembrane region" description="Helical" evidence="1">
    <location>
        <begin position="12"/>
        <end position="34"/>
    </location>
</feature>
<proteinExistence type="predicted"/>
<feature type="transmembrane region" description="Helical" evidence="1">
    <location>
        <begin position="54"/>
        <end position="74"/>
    </location>
</feature>
<sequence length="147" mass="16013">MAVNRPVPSFLRYGAVVALVQCVAVFAYIITLLIDQFDDHQTVLESETAAANYVNLGTALFLAIVFGYIAWIAISTLRGTPRAMGALMLVECILVGVAIYMFRGGVPGMAVATLATAVFVLASLWHPTTRQMLEERYAGKTERRQAN</sequence>
<reference evidence="2 3" key="1">
    <citation type="submission" date="2015-08" db="EMBL/GenBank/DDBJ databases">
        <authorList>
            <person name="Babu N.S."/>
            <person name="Beckwith C.J."/>
            <person name="Beseler K.G."/>
            <person name="Brison A."/>
            <person name="Carone J.V."/>
            <person name="Caskin T.P."/>
            <person name="Diamond M."/>
            <person name="Durham M.E."/>
            <person name="Foxe J.M."/>
            <person name="Go M."/>
            <person name="Henderson B.A."/>
            <person name="Jones I.B."/>
            <person name="McGettigan J.A."/>
            <person name="Micheletti S.J."/>
            <person name="Nasrallah M.E."/>
            <person name="Ortiz D."/>
            <person name="Piller C.R."/>
            <person name="Privatt S.R."/>
            <person name="Schneider S.L."/>
            <person name="Sharp S."/>
            <person name="Smith T.C."/>
            <person name="Stanton J.D."/>
            <person name="Ullery H.E."/>
            <person name="Wilson R.J."/>
            <person name="Serrano M.G."/>
            <person name="Buck G."/>
            <person name="Lee V."/>
            <person name="Wang Y."/>
            <person name="Carvalho R."/>
            <person name="Voegtly L."/>
            <person name="Shi R."/>
            <person name="Duckworth R."/>
            <person name="Johnson A."/>
            <person name="Loviza R."/>
            <person name="Walstead R."/>
            <person name="Shah Z."/>
            <person name="Kiflezghi M."/>
            <person name="Wade K."/>
            <person name="Ball S.L."/>
            <person name="Bradley K.W."/>
            <person name="Asai D.J."/>
            <person name="Bowman C.A."/>
            <person name="Russell D.A."/>
            <person name="Pope W.H."/>
            <person name="Jacobs-Sera D."/>
            <person name="Hendrix R.W."/>
            <person name="Hatfull G.F."/>
        </authorList>
    </citation>
    <scope>NUCLEOTIDE SEQUENCE [LARGE SCALE GENOMIC DNA]</scope>
    <source>
        <strain evidence="2 3">PUDD_83A45</strain>
    </source>
</reference>